<gene>
    <name evidence="3" type="ORF">GCM10009721_03360</name>
</gene>
<dbReference type="InterPro" id="IPR008715">
    <property type="entry name" value="SAM-MeTfrase_NodS-like"/>
</dbReference>
<organism evidence="3 4">
    <name type="scientific">Terrabacter tumescens</name>
    <dbReference type="NCBI Taxonomy" id="60443"/>
    <lineage>
        <taxon>Bacteria</taxon>
        <taxon>Bacillati</taxon>
        <taxon>Actinomycetota</taxon>
        <taxon>Actinomycetes</taxon>
        <taxon>Micrococcales</taxon>
        <taxon>Intrasporangiaceae</taxon>
        <taxon>Terrabacter</taxon>
    </lineage>
</organism>
<proteinExistence type="predicted"/>
<evidence type="ECO:0008006" key="5">
    <source>
        <dbReference type="Google" id="ProtNLM"/>
    </source>
</evidence>
<evidence type="ECO:0000313" key="3">
    <source>
        <dbReference type="EMBL" id="GGM82217.1"/>
    </source>
</evidence>
<keyword evidence="4" id="KW-1185">Reference proteome</keyword>
<dbReference type="CDD" id="cd02440">
    <property type="entry name" value="AdoMet_MTases"/>
    <property type="match status" value="1"/>
</dbReference>
<dbReference type="PANTHER" id="PTHR12993:SF29">
    <property type="entry name" value="BLR3841 PROTEIN"/>
    <property type="match status" value="1"/>
</dbReference>
<sequence>MVTAPGSPARDFTHSEAGTPEARWRESPEWDHAVRVGRPAETGVRRLIVVAAHPDDETLGAGGLIHQTARDGREVVVVLLTDGEGSHPGSPSTSPDDLARLRVEESRAALRRLAPDGTLQRLGLPDGSVHDHADAVVTALVDVVGEDGGSTLLVAPWRADGHSDHDAAGRAAAVAAWRTDATLWEYPVWLWHWCEPAQAPWADLQVLPLPDEARAAKDAAVALHRTQVAPLSDAAGDEAVLHDGMLEHFRRDVEVYLRLGPVRDDTLERLHDSADDPWEVRTSWYEQRKRNVTLAALPRRRYSRALEVGGSVGALAAELSRRCDRLTVVDESASATRAARQLLDSADGVGAVSVEQRRVPEEWPDGRFDLVVVSEVGYFLSPKRLRQLVARVEASLDEDGAVVLCHWRHPVRGWPLDGARVHEIWRDASRTPVVVTHVEDDFRLDVLSRTAAHRAGSS</sequence>
<dbReference type="Gene3D" id="3.40.50.150">
    <property type="entry name" value="Vaccinia Virus protein VP39"/>
    <property type="match status" value="1"/>
</dbReference>
<dbReference type="SUPFAM" id="SSF102588">
    <property type="entry name" value="LmbE-like"/>
    <property type="match status" value="1"/>
</dbReference>
<dbReference type="InterPro" id="IPR003737">
    <property type="entry name" value="GlcNAc_PI_deacetylase-related"/>
</dbReference>
<evidence type="ECO:0000313" key="4">
    <source>
        <dbReference type="Proteomes" id="UP000623461"/>
    </source>
</evidence>
<dbReference type="PANTHER" id="PTHR12993">
    <property type="entry name" value="N-ACETYLGLUCOSAMINYL-PHOSPHATIDYLINOSITOL DE-N-ACETYLASE-RELATED"/>
    <property type="match status" value="1"/>
</dbReference>
<reference evidence="4" key="1">
    <citation type="journal article" date="2019" name="Int. J. Syst. Evol. Microbiol.">
        <title>The Global Catalogue of Microorganisms (GCM) 10K type strain sequencing project: providing services to taxonomists for standard genome sequencing and annotation.</title>
        <authorList>
            <consortium name="The Broad Institute Genomics Platform"/>
            <consortium name="The Broad Institute Genome Sequencing Center for Infectious Disease"/>
            <person name="Wu L."/>
            <person name="Ma J."/>
        </authorList>
    </citation>
    <scope>NUCLEOTIDE SEQUENCE [LARGE SCALE GENOMIC DNA]</scope>
    <source>
        <strain evidence="4">JCM 1365</strain>
    </source>
</reference>
<dbReference type="InterPro" id="IPR029063">
    <property type="entry name" value="SAM-dependent_MTases_sf"/>
</dbReference>
<feature type="region of interest" description="Disordered" evidence="2">
    <location>
        <begin position="1"/>
        <end position="28"/>
    </location>
</feature>
<dbReference type="Pfam" id="PF02585">
    <property type="entry name" value="PIG-L"/>
    <property type="match status" value="1"/>
</dbReference>
<comment type="caution">
    <text evidence="3">The sequence shown here is derived from an EMBL/GenBank/DDBJ whole genome shotgun (WGS) entry which is preliminary data.</text>
</comment>
<dbReference type="InterPro" id="IPR024078">
    <property type="entry name" value="LmbE-like_dom_sf"/>
</dbReference>
<evidence type="ECO:0000256" key="1">
    <source>
        <dbReference type="ARBA" id="ARBA00022833"/>
    </source>
</evidence>
<evidence type="ECO:0000256" key="2">
    <source>
        <dbReference type="SAM" id="MobiDB-lite"/>
    </source>
</evidence>
<protein>
    <recommendedName>
        <fullName evidence="5">LmbE family N-acetylglucosaminyl deacetylase</fullName>
    </recommendedName>
</protein>
<dbReference type="Pfam" id="PF05401">
    <property type="entry name" value="NodS"/>
    <property type="match status" value="1"/>
</dbReference>
<keyword evidence="1" id="KW-0862">Zinc</keyword>
<accession>A0ABQ2HJG6</accession>
<dbReference type="Proteomes" id="UP000623461">
    <property type="component" value="Unassembled WGS sequence"/>
</dbReference>
<name>A0ABQ2HJG6_9MICO</name>
<dbReference type="RefSeq" id="WP_156035046.1">
    <property type="nucleotide sequence ID" value="NZ_BMNZ01000001.1"/>
</dbReference>
<dbReference type="SUPFAM" id="SSF53335">
    <property type="entry name" value="S-adenosyl-L-methionine-dependent methyltransferases"/>
    <property type="match status" value="1"/>
</dbReference>
<dbReference type="EMBL" id="BMNZ01000001">
    <property type="protein sequence ID" value="GGM82217.1"/>
    <property type="molecule type" value="Genomic_DNA"/>
</dbReference>
<dbReference type="Gene3D" id="3.40.50.10320">
    <property type="entry name" value="LmbE-like"/>
    <property type="match status" value="1"/>
</dbReference>